<dbReference type="GO" id="GO:0140588">
    <property type="term" value="P:chromatin looping"/>
    <property type="evidence" value="ECO:0007669"/>
    <property type="project" value="InterPro"/>
</dbReference>
<dbReference type="PANTHER" id="PTHR21704:SF18">
    <property type="entry name" value="NIPPED-B-LIKE PROTEIN"/>
    <property type="match status" value="1"/>
</dbReference>
<evidence type="ECO:0000259" key="3">
    <source>
        <dbReference type="Pfam" id="PF12830"/>
    </source>
</evidence>
<gene>
    <name evidence="4" type="ORF">FisN_2Hh469</name>
</gene>
<dbReference type="SUPFAM" id="SSF48371">
    <property type="entry name" value="ARM repeat"/>
    <property type="match status" value="1"/>
</dbReference>
<sequence>MESSDPLSSKRFSDTVNRIVLRVACTEGHENSTGHNRAVDAGPLTLPELSELSLLCASLNGTRGQESAGFASVEVDQLLGLLEVLDRHINNAVAIDFFREALENLRGEDGSKEALDQWLRKTGSHKIQVLKSGLDAASIVLSIASSPGVDPRALNGDSIEAAITLARLHLNKNLIPTLNRTGHLTSMKENFTSSPPKKRRRSTGEDDYVLPPIHDLSNVYRYLLSTVNAEEVLLERLEQLVHSIPLDDQQILMLTSGLLPALEINCNANSANNGSEGQRLQLCMISIVTAAFRRYPAHRDTILEDIYPILLRLPTGKRSLRSYPLRYSSFSSATALQELNKTVVGSIILKRQAPSHIQAFTALLLSMVQACVKRPAYLIVQEGTEIQNNGFVSGLTDAKKIIESFIDNLIKRCGRTKDGGVEFRPVLTNLTEDLLMVLLIPEFPAAASFLDSLTRRLLVDLNAASSFTPAKTPSPESTFLTVASDCLGKIFAVEARILAIQSARPLEVKQPSSMPENDVSISCYCDCKEQRDVLIIGCQSCRDYFHGCCVGVSEVPDEWTCDCCRLGNIQRRERRKQQQCGLDDYIDELYAVSHAFRATLSHRIGTMNMEDAIKFWMAHWVGNLHQKWNSSGEKASPRRLIHELLEFWDNPGPSGEDATEEGSVRLVLYMAAKSSILTSWFRPQLQFVLKLMSDTGSQTLRKLSLKAIEKAVEGDPNQMRIKAIQSSVILRLTDDSISVREAALSLIGSYVSQSPSLANAYHQALLKCLEDTGVSVRKRAVKIFESVLSVHPTHKGRATALSAMLKRAFDPKEEDSVRDLINELLSALWFDDSQKTLSVTTWTPDVSNTPGLQDSPFISEPIVASVRGVVTPTPPVAHKTNLQLMTKPYMVAVQMMEVVRSAGSGEMLEHLLENMGQKDVEKASKETVKEHLAKVIDSLFELLLSIEEEMSKKGLRDGKDLVATLETIAVLSKTSPQSVCDKIETVLPYLKGDNGAAKEDEPAILAATCDIIHRLACALGESFVSRLSAKCVSEDLKQISFRFGPTAFRSAIRAFSSLAPYNEGSFSSPLLNLAKKFYTFLIKRASIENFEEESQTTRGGVHRALTVLGIICQYRVDPNSDATSWDEEVSAGLDIDFVPNEELSWTNVLQACYRLFSAFLKKKDVSTQCVALRALGGIFVSQPRLLLQLDSEGQIQCLMADSAAIPLQLEALSCWCNILETEEERVDGGLARVKMESDESLSLAKRISGDQDGDATLFGGVLTNHAARLFDLTRSKESSIRFAVLKVIGILLRQGLVNPNEAIPYLFAMQGDTEKSQIRSLSFEYLSIEGEKRPDTLRRRICAGVKHAWEFQRLVTSDEKHASAIIVTQEGKKTTIQCVFSRVFKECIGSSRKQRHGFLKNLISLFKLSSAPPQDKTSGCSSDLLLLSFASQILAHLEYTTSEDPLFIIHQISSTVALQGTDTLDRMTKLLREVGLGSADEFDDNLQDLDQLEKAGLTRFPSRTKEAGALSLPHFQMNAFVDLCSKGIALSLLLRLKAFLRQVYNLSNTRCLEYDPNTADREVDKSTVKIEISTAFDASIQTLVDKAGRPDKDALIRQYAGFRKLMREENSVDDDMIIEEAPREEDTPK</sequence>
<accession>A0A1Z5JG70</accession>
<name>A0A1Z5JG70_FISSO</name>
<dbReference type="GO" id="GO:0034087">
    <property type="term" value="P:establishment of mitotic sister chromatid cohesion"/>
    <property type="evidence" value="ECO:0007669"/>
    <property type="project" value="TreeGrafter"/>
</dbReference>
<keyword evidence="1" id="KW-0677">Repeat</keyword>
<feature type="region of interest" description="Disordered" evidence="2">
    <location>
        <begin position="185"/>
        <end position="207"/>
    </location>
</feature>
<dbReference type="InterPro" id="IPR016024">
    <property type="entry name" value="ARM-type_fold"/>
</dbReference>
<dbReference type="InterPro" id="IPR024986">
    <property type="entry name" value="Nipped-B_C"/>
</dbReference>
<comment type="subcellular location">
    <subcellularLocation>
        <location evidence="1">Nucleus</location>
    </subcellularLocation>
</comment>
<dbReference type="GO" id="GO:1990414">
    <property type="term" value="P:replication-born double-strand break repair via sister chromatid exchange"/>
    <property type="evidence" value="ECO:0007669"/>
    <property type="project" value="TreeGrafter"/>
</dbReference>
<reference evidence="4 5" key="1">
    <citation type="journal article" date="2015" name="Plant Cell">
        <title>Oil accumulation by the oleaginous diatom Fistulifera solaris as revealed by the genome and transcriptome.</title>
        <authorList>
            <person name="Tanaka T."/>
            <person name="Maeda Y."/>
            <person name="Veluchamy A."/>
            <person name="Tanaka M."/>
            <person name="Abida H."/>
            <person name="Marechal E."/>
            <person name="Bowler C."/>
            <person name="Muto M."/>
            <person name="Sunaga Y."/>
            <person name="Tanaka M."/>
            <person name="Yoshino T."/>
            <person name="Taniguchi T."/>
            <person name="Fukuda Y."/>
            <person name="Nemoto M."/>
            <person name="Matsumoto M."/>
            <person name="Wong P.S."/>
            <person name="Aburatani S."/>
            <person name="Fujibuchi W."/>
        </authorList>
    </citation>
    <scope>NUCLEOTIDE SEQUENCE [LARGE SCALE GENOMIC DNA]</scope>
    <source>
        <strain evidence="4 5">JPCC DA0580</strain>
    </source>
</reference>
<feature type="compositionally biased region" description="Polar residues" evidence="2">
    <location>
        <begin position="185"/>
        <end position="195"/>
    </location>
</feature>
<organism evidence="4 5">
    <name type="scientific">Fistulifera solaris</name>
    <name type="common">Oleaginous diatom</name>
    <dbReference type="NCBI Taxonomy" id="1519565"/>
    <lineage>
        <taxon>Eukaryota</taxon>
        <taxon>Sar</taxon>
        <taxon>Stramenopiles</taxon>
        <taxon>Ochrophyta</taxon>
        <taxon>Bacillariophyta</taxon>
        <taxon>Bacillariophyceae</taxon>
        <taxon>Bacillariophycidae</taxon>
        <taxon>Naviculales</taxon>
        <taxon>Naviculaceae</taxon>
        <taxon>Fistulifera</taxon>
    </lineage>
</organism>
<dbReference type="Proteomes" id="UP000198406">
    <property type="component" value="Unassembled WGS sequence"/>
</dbReference>
<dbReference type="SUPFAM" id="SSF57903">
    <property type="entry name" value="FYVE/PHD zinc finger"/>
    <property type="match status" value="1"/>
</dbReference>
<dbReference type="GO" id="GO:0090694">
    <property type="term" value="C:Scc2-Scc4 cohesin loading complex"/>
    <property type="evidence" value="ECO:0007669"/>
    <property type="project" value="TreeGrafter"/>
</dbReference>
<evidence type="ECO:0000313" key="5">
    <source>
        <dbReference type="Proteomes" id="UP000198406"/>
    </source>
</evidence>
<dbReference type="GO" id="GO:0003682">
    <property type="term" value="F:chromatin binding"/>
    <property type="evidence" value="ECO:0007669"/>
    <property type="project" value="TreeGrafter"/>
</dbReference>
<dbReference type="Gene3D" id="3.30.40.10">
    <property type="entry name" value="Zinc/RING finger domain, C3HC4 (zinc finger)"/>
    <property type="match status" value="1"/>
</dbReference>
<dbReference type="InterPro" id="IPR011011">
    <property type="entry name" value="Znf_FYVE_PHD"/>
</dbReference>
<dbReference type="Gene3D" id="1.25.10.10">
    <property type="entry name" value="Leucine-rich Repeat Variant"/>
    <property type="match status" value="2"/>
</dbReference>
<keyword evidence="1" id="KW-0131">Cell cycle</keyword>
<proteinExistence type="inferred from homology"/>
<dbReference type="OrthoDB" id="39031at2759"/>
<dbReference type="InterPro" id="IPR033031">
    <property type="entry name" value="Scc2/Nipped-B"/>
</dbReference>
<keyword evidence="5" id="KW-1185">Reference proteome</keyword>
<dbReference type="GO" id="GO:0010468">
    <property type="term" value="P:regulation of gene expression"/>
    <property type="evidence" value="ECO:0007669"/>
    <property type="project" value="InterPro"/>
</dbReference>
<evidence type="ECO:0000313" key="4">
    <source>
        <dbReference type="EMBL" id="GAX12979.1"/>
    </source>
</evidence>
<dbReference type="InParanoid" id="A0A1Z5JG70"/>
<keyword evidence="1" id="KW-0539">Nucleus</keyword>
<dbReference type="EMBL" id="BDSP01000060">
    <property type="protein sequence ID" value="GAX12979.1"/>
    <property type="molecule type" value="Genomic_DNA"/>
</dbReference>
<dbReference type="Pfam" id="PF12830">
    <property type="entry name" value="Nipped-B_C"/>
    <property type="match status" value="1"/>
</dbReference>
<comment type="caution">
    <text evidence="4">The sequence shown here is derived from an EMBL/GenBank/DDBJ whole genome shotgun (WGS) entry which is preliminary data.</text>
</comment>
<protein>
    <recommendedName>
        <fullName evidence="1">Sister chromatid cohesion protein</fullName>
    </recommendedName>
</protein>
<dbReference type="Pfam" id="PF20168">
    <property type="entry name" value="PDS5"/>
    <property type="match status" value="1"/>
</dbReference>
<dbReference type="GO" id="GO:0061775">
    <property type="term" value="F:cohesin loader activity"/>
    <property type="evidence" value="ECO:0007669"/>
    <property type="project" value="InterPro"/>
</dbReference>
<comment type="similarity">
    <text evidence="1">Belongs to the SCC2/Nipped-B family.</text>
</comment>
<evidence type="ECO:0000256" key="2">
    <source>
        <dbReference type="SAM" id="MobiDB-lite"/>
    </source>
</evidence>
<dbReference type="InterPro" id="IPR013083">
    <property type="entry name" value="Znf_RING/FYVE/PHD"/>
</dbReference>
<feature type="domain" description="Sister chromatid cohesion C-terminal" evidence="3">
    <location>
        <begin position="1261"/>
        <end position="1454"/>
    </location>
</feature>
<dbReference type="InterPro" id="IPR011989">
    <property type="entry name" value="ARM-like"/>
</dbReference>
<dbReference type="PANTHER" id="PTHR21704">
    <property type="entry name" value="NIPPED-B-LIKE PROTEIN DELANGIN SCC2-RELATED"/>
    <property type="match status" value="1"/>
</dbReference>
<evidence type="ECO:0000256" key="1">
    <source>
        <dbReference type="RuleBase" id="RU364107"/>
    </source>
</evidence>
<dbReference type="GO" id="GO:0071169">
    <property type="term" value="P:establishment of protein localization to chromatin"/>
    <property type="evidence" value="ECO:0007669"/>
    <property type="project" value="TreeGrafter"/>
</dbReference>